<dbReference type="Proteomes" id="UP000235828">
    <property type="component" value="Chromosome A"/>
</dbReference>
<proteinExistence type="predicted"/>
<protein>
    <submittedName>
        <fullName evidence="3">Uncharacterized protein</fullName>
    </submittedName>
</protein>
<keyword evidence="3" id="KW-0614">Plasmid</keyword>
<evidence type="ECO:0000313" key="2">
    <source>
        <dbReference type="EMBL" id="SON53318.1"/>
    </source>
</evidence>
<evidence type="ECO:0000313" key="4">
    <source>
        <dbReference type="Proteomes" id="UP000235828"/>
    </source>
</evidence>
<evidence type="ECO:0000313" key="3">
    <source>
        <dbReference type="EMBL" id="SON53445.1"/>
    </source>
</evidence>
<dbReference type="RefSeq" id="WP_012396984.1">
    <property type="nucleotide sequence ID" value="NZ_LT960611.1"/>
</dbReference>
<evidence type="ECO:0000313" key="1">
    <source>
        <dbReference type="EMBL" id="SON48603.1"/>
    </source>
</evidence>
<dbReference type="KEGG" id="vta:A0624"/>
<dbReference type="EMBL" id="LT960611">
    <property type="protein sequence ID" value="SON48603.1"/>
    <property type="molecule type" value="Genomic_DNA"/>
</dbReference>
<dbReference type="Proteomes" id="UP000235828">
    <property type="component" value="Plasmid P"/>
</dbReference>
<dbReference type="EMBL" id="LT960613">
    <property type="protein sequence ID" value="SON53445.1"/>
    <property type="molecule type" value="Genomic_DNA"/>
</dbReference>
<gene>
    <name evidence="1" type="ORF">VTAP4600_A0624</name>
    <name evidence="2" type="ORF">VTAP4600_B1707</name>
    <name evidence="3" type="ORF">VTAP4600_P0001</name>
</gene>
<reference evidence="3 4" key="1">
    <citation type="submission" date="2017-10" db="EMBL/GenBank/DDBJ databases">
        <authorList>
            <person name="Banno H."/>
            <person name="Chua N.-H."/>
        </authorList>
    </citation>
    <scope>NUCLEOTIDE SEQUENCE [LARGE SCALE GENOMIC DNA]</scope>
    <source>
        <strain evidence="3">Vibrio tapetis CECT4600</strain>
        <plasmid evidence="4">Plasmid p</plasmid>
    </source>
</reference>
<sequence>MYTFIVLSGEGSEDWSHVFLSVIPEPNSILLFEGNERHIEKVVLTNMRENMEARGMNNTGILHLEPLPADLADVL</sequence>
<dbReference type="KEGG" id="vta:B1707"/>
<dbReference type="AlphaFoldDB" id="A0A2N8ZNF3"/>
<keyword evidence="4" id="KW-1185">Reference proteome</keyword>
<name>A0A2N8ZNF3_9VIBR</name>
<geneLocation type="plasmid" evidence="4">
    <name>p</name>
</geneLocation>
<dbReference type="EMBL" id="LT960612">
    <property type="protein sequence ID" value="SON53318.1"/>
    <property type="molecule type" value="Genomic_DNA"/>
</dbReference>
<dbReference type="KEGG" id="vta:P0001"/>
<dbReference type="Proteomes" id="UP000235828">
    <property type="component" value="Chromosome B"/>
</dbReference>
<accession>A0A2N8ZNF3</accession>
<organism evidence="3 4">
    <name type="scientific">Vibrio tapetis subsp. tapetis</name>
    <dbReference type="NCBI Taxonomy" id="1671868"/>
    <lineage>
        <taxon>Bacteria</taxon>
        <taxon>Pseudomonadati</taxon>
        <taxon>Pseudomonadota</taxon>
        <taxon>Gammaproteobacteria</taxon>
        <taxon>Vibrionales</taxon>
        <taxon>Vibrionaceae</taxon>
        <taxon>Vibrio</taxon>
    </lineage>
</organism>
<geneLocation type="plasmid" evidence="3">
    <name>P</name>
</geneLocation>